<dbReference type="Pfam" id="PF02645">
    <property type="entry name" value="DegV"/>
    <property type="match status" value="1"/>
</dbReference>
<organism evidence="2 3">
    <name type="scientific">Blautia liquoris</name>
    <dbReference type="NCBI Taxonomy" id="2779518"/>
    <lineage>
        <taxon>Bacteria</taxon>
        <taxon>Bacillati</taxon>
        <taxon>Bacillota</taxon>
        <taxon>Clostridia</taxon>
        <taxon>Lachnospirales</taxon>
        <taxon>Lachnospiraceae</taxon>
        <taxon>Blautia</taxon>
    </lineage>
</organism>
<protein>
    <submittedName>
        <fullName evidence="2">DegV family protein</fullName>
    </submittedName>
</protein>
<dbReference type="AlphaFoldDB" id="A0A7M2RK80"/>
<dbReference type="PROSITE" id="PS51482">
    <property type="entry name" value="DEGV"/>
    <property type="match status" value="1"/>
</dbReference>
<dbReference type="SUPFAM" id="SSF82549">
    <property type="entry name" value="DAK1/DegV-like"/>
    <property type="match status" value="1"/>
</dbReference>
<proteinExistence type="predicted"/>
<dbReference type="RefSeq" id="WP_193737047.1">
    <property type="nucleotide sequence ID" value="NZ_CP063304.1"/>
</dbReference>
<dbReference type="Gene3D" id="3.30.1180.10">
    <property type="match status" value="1"/>
</dbReference>
<dbReference type="EMBL" id="CP063304">
    <property type="protein sequence ID" value="QOV20733.1"/>
    <property type="molecule type" value="Genomic_DNA"/>
</dbReference>
<evidence type="ECO:0000256" key="1">
    <source>
        <dbReference type="ARBA" id="ARBA00023121"/>
    </source>
</evidence>
<evidence type="ECO:0000313" key="3">
    <source>
        <dbReference type="Proteomes" id="UP000593601"/>
    </source>
</evidence>
<dbReference type="InterPro" id="IPR050270">
    <property type="entry name" value="DegV_domain_contain"/>
</dbReference>
<accession>A0A7M2RK80</accession>
<dbReference type="NCBIfam" id="TIGR00762">
    <property type="entry name" value="DegV"/>
    <property type="match status" value="1"/>
</dbReference>
<dbReference type="Gene3D" id="3.40.50.10170">
    <property type="match status" value="1"/>
</dbReference>
<dbReference type="PANTHER" id="PTHR33434">
    <property type="entry name" value="DEGV DOMAIN-CONTAINING PROTEIN DR_1986-RELATED"/>
    <property type="match status" value="1"/>
</dbReference>
<gene>
    <name evidence="2" type="ORF">INP51_07390</name>
</gene>
<sequence>MPDIAIVTDSNSGITQEEAEQLGIVVVPMPFFIDDKIHFEGIDLSQADFYHSLESGCKVSTSQPSPGDLMELWKKLLSNHDELVYIPMSSGLSASCETAAALAADFNHRVFVVNNKRISVTMRQSILDALRLSKAGYSGRQIKEILEKESLQASIYLMVNTLEYLKKGGRITPAAAMIGTVLNLKPVLTIQGDNLDAYAKVRGVKQARKVMIEAMKKDIDTRFKEPYKKGQMCLDIAYSYGQDEAVDIWRNEVVSSFPTLETEESLLSLSVVCHTGPGVLAIACSKKPDLSAYPIDNHR</sequence>
<keyword evidence="1" id="KW-0446">Lipid-binding</keyword>
<dbReference type="Proteomes" id="UP000593601">
    <property type="component" value="Chromosome"/>
</dbReference>
<dbReference type="PANTHER" id="PTHR33434:SF2">
    <property type="entry name" value="FATTY ACID-BINDING PROTEIN TM_1468"/>
    <property type="match status" value="1"/>
</dbReference>
<evidence type="ECO:0000313" key="2">
    <source>
        <dbReference type="EMBL" id="QOV20733.1"/>
    </source>
</evidence>
<dbReference type="InterPro" id="IPR043168">
    <property type="entry name" value="DegV_C"/>
</dbReference>
<dbReference type="KEGG" id="bliq:INP51_07390"/>
<dbReference type="GO" id="GO:0008289">
    <property type="term" value="F:lipid binding"/>
    <property type="evidence" value="ECO:0007669"/>
    <property type="project" value="UniProtKB-KW"/>
</dbReference>
<name>A0A7M2RK80_9FIRM</name>
<keyword evidence="3" id="KW-1185">Reference proteome</keyword>
<reference evidence="2 3" key="1">
    <citation type="submission" date="2020-10" db="EMBL/GenBank/DDBJ databases">
        <title>Blautia liquoris sp.nov., isolated from the mud in a fermentation cellar used for the production of Chinese strong-flavoured liquor.</title>
        <authorList>
            <person name="Lu L."/>
        </authorList>
    </citation>
    <scope>NUCLEOTIDE SEQUENCE [LARGE SCALE GENOMIC DNA]</scope>
    <source>
        <strain evidence="2 3">LZLJ-3</strain>
    </source>
</reference>
<dbReference type="InterPro" id="IPR003797">
    <property type="entry name" value="DegV"/>
</dbReference>